<dbReference type="OrthoDB" id="2351940at2759"/>
<evidence type="ECO:0000313" key="2">
    <source>
        <dbReference type="EMBL" id="RKU40925.1"/>
    </source>
</evidence>
<reference evidence="2 3" key="1">
    <citation type="submission" date="2018-08" db="EMBL/GenBank/DDBJ databases">
        <title>Draft genome of the lignicolous fungus Coniochaeta pulveracea.</title>
        <authorList>
            <person name="Borstlap C.J."/>
            <person name="De Witt R.N."/>
            <person name="Botha A."/>
            <person name="Volschenk H."/>
        </authorList>
    </citation>
    <scope>NUCLEOTIDE SEQUENCE [LARGE SCALE GENOMIC DNA]</scope>
    <source>
        <strain evidence="2 3">CAB683</strain>
    </source>
</reference>
<feature type="region of interest" description="Disordered" evidence="1">
    <location>
        <begin position="167"/>
        <end position="202"/>
    </location>
</feature>
<feature type="compositionally biased region" description="Basic and acidic residues" evidence="1">
    <location>
        <begin position="449"/>
        <end position="458"/>
    </location>
</feature>
<comment type="caution">
    <text evidence="2">The sequence shown here is derived from an EMBL/GenBank/DDBJ whole genome shotgun (WGS) entry which is preliminary data.</text>
</comment>
<evidence type="ECO:0000313" key="3">
    <source>
        <dbReference type="Proteomes" id="UP000275385"/>
    </source>
</evidence>
<protein>
    <submittedName>
        <fullName evidence="2">Uncharacterized protein</fullName>
    </submittedName>
</protein>
<feature type="compositionally biased region" description="Basic and acidic residues" evidence="1">
    <location>
        <begin position="80"/>
        <end position="90"/>
    </location>
</feature>
<feature type="region of interest" description="Disordered" evidence="1">
    <location>
        <begin position="64"/>
        <end position="149"/>
    </location>
</feature>
<proteinExistence type="predicted"/>
<feature type="compositionally biased region" description="Low complexity" evidence="1">
    <location>
        <begin position="98"/>
        <end position="120"/>
    </location>
</feature>
<dbReference type="STRING" id="177199.A0A420XZ36"/>
<evidence type="ECO:0000256" key="1">
    <source>
        <dbReference type="SAM" id="MobiDB-lite"/>
    </source>
</evidence>
<gene>
    <name evidence="2" type="ORF">DL546_001837</name>
</gene>
<name>A0A420XZ36_9PEZI</name>
<dbReference type="EMBL" id="QVQW01000087">
    <property type="protein sequence ID" value="RKU40925.1"/>
    <property type="molecule type" value="Genomic_DNA"/>
</dbReference>
<organism evidence="2 3">
    <name type="scientific">Coniochaeta pulveracea</name>
    <dbReference type="NCBI Taxonomy" id="177199"/>
    <lineage>
        <taxon>Eukaryota</taxon>
        <taxon>Fungi</taxon>
        <taxon>Dikarya</taxon>
        <taxon>Ascomycota</taxon>
        <taxon>Pezizomycotina</taxon>
        <taxon>Sordariomycetes</taxon>
        <taxon>Sordariomycetidae</taxon>
        <taxon>Coniochaetales</taxon>
        <taxon>Coniochaetaceae</taxon>
        <taxon>Coniochaeta</taxon>
    </lineage>
</organism>
<sequence length="559" mass="62427">MSESPPSDRSTLENIQEYRSATEIVHSILDDRPATATISPSGELYRYIERHNRNRVRRLRRELATARAEGSNSSMSAGGSERDLRRRFNRDPPSGSTTEELAPSLSASSTSLPPLRGSFARARRGGRFNASQGRESETDSGRGPSSASPALERLLDANNHLRSLLQRDDANTALPPRTMSSPPPASESHDENRRVKRRRLESDKTEHIYRGFRYGKYGQSEPGKLTMELVSCDGGLFGNGYAAENILKDDSSVYCTEGNRCNIILRHQGSTTFSLQELTIKAPDANYTSPVREGMVFVAMESDDLFTRTAAYQIPYVTPGEVDREPVLYTLRDSEVGRRRTRQPPIWAGSREAGFEFDGDEDDTEPGRIAQLPEEFLSSNQSFSITTECSNEDGESEFGHGTGGRLHHSRSYARLRDPPNRIGTLPFESESSEDDEDAWAEPPGWPTYDELRRGRYDRPDEDAQDGVSRSLADAREASQLATQEAVRAVGGELMTPMVHFRFEKHKSTCTIRFDPPISGRFILLKVWNPHHNRDANIDIQGVVVKGFAGPRFSAAVEYM</sequence>
<dbReference type="AlphaFoldDB" id="A0A420XZ36"/>
<feature type="region of interest" description="Disordered" evidence="1">
    <location>
        <begin position="387"/>
        <end position="471"/>
    </location>
</feature>
<accession>A0A420XZ36</accession>
<dbReference type="Proteomes" id="UP000275385">
    <property type="component" value="Unassembled WGS sequence"/>
</dbReference>
<keyword evidence="3" id="KW-1185">Reference proteome</keyword>
<feature type="compositionally biased region" description="Acidic residues" evidence="1">
    <location>
        <begin position="430"/>
        <end position="439"/>
    </location>
</feature>